<proteinExistence type="predicted"/>
<dbReference type="GO" id="GO:0000287">
    <property type="term" value="F:magnesium ion binding"/>
    <property type="evidence" value="ECO:0007669"/>
    <property type="project" value="InterPro"/>
</dbReference>
<dbReference type="InterPro" id="IPR036614">
    <property type="entry name" value="RusA-like_sf"/>
</dbReference>
<comment type="caution">
    <text evidence="1">The sequence shown here is derived from an EMBL/GenBank/DDBJ whole genome shotgun (WGS) entry which is preliminary data.</text>
</comment>
<accession>A0AAD3RSK2</accession>
<reference evidence="1" key="2">
    <citation type="submission" date="2023-01" db="EMBL/GenBank/DDBJ databases">
        <authorList>
            <person name="Sun Q."/>
            <person name="Evtushenko L."/>
        </authorList>
    </citation>
    <scope>NUCLEOTIDE SEQUENCE</scope>
    <source>
        <strain evidence="1">VKM B-2222</strain>
    </source>
</reference>
<dbReference type="SUPFAM" id="SSF103084">
    <property type="entry name" value="Holliday junction resolvase RusA"/>
    <property type="match status" value="1"/>
</dbReference>
<dbReference type="Proteomes" id="UP001143349">
    <property type="component" value="Unassembled WGS sequence"/>
</dbReference>
<evidence type="ECO:0000313" key="1">
    <source>
        <dbReference type="EMBL" id="GLK63493.1"/>
    </source>
</evidence>
<organism evidence="1 2">
    <name type="scientific">Paracoccus kondratievae</name>
    <dbReference type="NCBI Taxonomy" id="135740"/>
    <lineage>
        <taxon>Bacteria</taxon>
        <taxon>Pseudomonadati</taxon>
        <taxon>Pseudomonadota</taxon>
        <taxon>Alphaproteobacteria</taxon>
        <taxon>Rhodobacterales</taxon>
        <taxon>Paracoccaceae</taxon>
        <taxon>Paracoccus</taxon>
    </lineage>
</organism>
<gene>
    <name evidence="1" type="ORF">GCM10017635_09630</name>
</gene>
<dbReference type="GO" id="GO:0006281">
    <property type="term" value="P:DNA repair"/>
    <property type="evidence" value="ECO:0007669"/>
    <property type="project" value="InterPro"/>
</dbReference>
<reference evidence="1" key="1">
    <citation type="journal article" date="2014" name="Int. J. Syst. Evol. Microbiol.">
        <title>Complete genome sequence of Corynebacterium casei LMG S-19264T (=DSM 44701T), isolated from a smear-ripened cheese.</title>
        <authorList>
            <consortium name="US DOE Joint Genome Institute (JGI-PGF)"/>
            <person name="Walter F."/>
            <person name="Albersmeier A."/>
            <person name="Kalinowski J."/>
            <person name="Ruckert C."/>
        </authorList>
    </citation>
    <scope>NUCLEOTIDE SEQUENCE</scope>
    <source>
        <strain evidence="1">VKM B-2222</strain>
    </source>
</reference>
<dbReference type="Gene3D" id="3.30.1330.70">
    <property type="entry name" value="Holliday junction resolvase RusA"/>
    <property type="match status" value="1"/>
</dbReference>
<dbReference type="EMBL" id="BSFH01000017">
    <property type="protein sequence ID" value="GLK63493.1"/>
    <property type="molecule type" value="Genomic_DNA"/>
</dbReference>
<dbReference type="AlphaFoldDB" id="A0AAD3RSK2"/>
<name>A0AAD3RSK2_9RHOB</name>
<protein>
    <submittedName>
        <fullName evidence="1">Uncharacterized protein</fullName>
    </submittedName>
</protein>
<sequence>MILPSITMPWPDPPLWPNSRKHRQVVAAHRKQQRALAYGLAVEKGMHRLNVPEGVIKVSLFFCPPSLRSFDTDNAVAAMKGAIDGLADALHINDRWFQPVPYRGEKCRDGGVLIYAEATGETWKGIGAVALSLVNETARQRGNAPGNDRQ</sequence>
<evidence type="ECO:0000313" key="2">
    <source>
        <dbReference type="Proteomes" id="UP001143349"/>
    </source>
</evidence>
<dbReference type="GO" id="GO:0006310">
    <property type="term" value="P:DNA recombination"/>
    <property type="evidence" value="ECO:0007669"/>
    <property type="project" value="InterPro"/>
</dbReference>
<keyword evidence="2" id="KW-1185">Reference proteome</keyword>
<dbReference type="RefSeq" id="WP_271179325.1">
    <property type="nucleotide sequence ID" value="NZ_BSFH01000017.1"/>
</dbReference>